<evidence type="ECO:0000256" key="1">
    <source>
        <dbReference type="ARBA" id="ARBA00008876"/>
    </source>
</evidence>
<dbReference type="InterPro" id="IPR036660">
    <property type="entry name" value="Fe-S_hydroAse_TtdB_cat_sf"/>
</dbReference>
<accession>A0AAW6LUH1</accession>
<dbReference type="GO" id="GO:0016836">
    <property type="term" value="F:hydro-lyase activity"/>
    <property type="evidence" value="ECO:0007669"/>
    <property type="project" value="InterPro"/>
</dbReference>
<dbReference type="AlphaFoldDB" id="A0AAW6LUH1"/>
<evidence type="ECO:0000313" key="4">
    <source>
        <dbReference type="EMBL" id="MDE8693106.1"/>
    </source>
</evidence>
<dbReference type="Pfam" id="PF05683">
    <property type="entry name" value="Fumerase_C"/>
    <property type="match status" value="1"/>
</dbReference>
<dbReference type="SUPFAM" id="SSF117457">
    <property type="entry name" value="FumA C-terminal domain-like"/>
    <property type="match status" value="1"/>
</dbReference>
<proteinExistence type="inferred from homology"/>
<dbReference type="Gene3D" id="3.20.130.10">
    <property type="entry name" value="Fe-S hydro-lyase, tartrate dehydratase beta-type, catalytic domain"/>
    <property type="match status" value="1"/>
</dbReference>
<name>A0AAW6LUH1_9BACE</name>
<dbReference type="PANTHER" id="PTHR43351:SF2">
    <property type="entry name" value="L(+)-TARTRATE DEHYDRATASE SUBUNIT BETA-RELATED"/>
    <property type="match status" value="1"/>
</dbReference>
<dbReference type="EMBL" id="JARFID010000002">
    <property type="protein sequence ID" value="MDE8693106.1"/>
    <property type="molecule type" value="Genomic_DNA"/>
</dbReference>
<comment type="similarity">
    <text evidence="1">Belongs to the class-I fumarase family.</text>
</comment>
<evidence type="ECO:0000256" key="2">
    <source>
        <dbReference type="ARBA" id="ARBA00023239"/>
    </source>
</evidence>
<reference evidence="4" key="1">
    <citation type="submission" date="2023-03" db="EMBL/GenBank/DDBJ databases">
        <title>DFI Biobank Strains.</title>
        <authorList>
            <person name="Mostad J."/>
            <person name="Paddock L."/>
            <person name="Medina S."/>
            <person name="Waligurski E."/>
            <person name="Barat B."/>
            <person name="Smith R."/>
            <person name="Burgo V."/>
            <person name="Metcalfe C."/>
            <person name="Woodson C."/>
            <person name="Sundararajan A."/>
            <person name="Ramaswamy R."/>
            <person name="Lin H."/>
            <person name="Pamer E.G."/>
        </authorList>
    </citation>
    <scope>NUCLEOTIDE SEQUENCE</scope>
    <source>
        <strain evidence="4">DFI.9.5</strain>
    </source>
</reference>
<dbReference type="Proteomes" id="UP001221924">
    <property type="component" value="Unassembled WGS sequence"/>
</dbReference>
<evidence type="ECO:0000313" key="5">
    <source>
        <dbReference type="Proteomes" id="UP001221924"/>
    </source>
</evidence>
<comment type="caution">
    <text evidence="4">The sequence shown here is derived from an EMBL/GenBank/DDBJ whole genome shotgun (WGS) entry which is preliminary data.</text>
</comment>
<dbReference type="InterPro" id="IPR004647">
    <property type="entry name" value="Fe-S_hydro-lyase_TtdB-typ_cat"/>
</dbReference>
<dbReference type="PANTHER" id="PTHR43351">
    <property type="entry name" value="L(+)-TARTRATE DEHYDRATASE SUBUNIT BETA"/>
    <property type="match status" value="1"/>
</dbReference>
<sequence>MSVEIHTPITEEVVASLLVGDTVSITGYILCGRDAVLPKLLKMVKEGKIDELGISLLGNVVFHTAVSPAGVGPTSSNKLEIESSMEPLSKAGIKLHLGKGAINKETVEALDKHNAVYAVIPPVTALLANKTIEQKLVAFPELGMEALYQLKIVQYPAIIAAAHGRSIYE</sequence>
<keyword evidence="2" id="KW-0456">Lyase</keyword>
<protein>
    <submittedName>
        <fullName evidence="4">Fumarate hydratase C-terminal domain-containing protein</fullName>
    </submittedName>
</protein>
<feature type="domain" description="Fe-S hydro-lyase tartrate dehydratase beta-type catalytic" evidence="3">
    <location>
        <begin position="2"/>
        <end position="168"/>
    </location>
</feature>
<organism evidence="4 5">
    <name type="scientific">Bacteroides cellulosilyticus</name>
    <dbReference type="NCBI Taxonomy" id="246787"/>
    <lineage>
        <taxon>Bacteria</taxon>
        <taxon>Pseudomonadati</taxon>
        <taxon>Bacteroidota</taxon>
        <taxon>Bacteroidia</taxon>
        <taxon>Bacteroidales</taxon>
        <taxon>Bacteroidaceae</taxon>
        <taxon>Bacteroides</taxon>
    </lineage>
</organism>
<evidence type="ECO:0000259" key="3">
    <source>
        <dbReference type="Pfam" id="PF05683"/>
    </source>
</evidence>
<dbReference type="RefSeq" id="WP_149926259.1">
    <property type="nucleotide sequence ID" value="NZ_CAXKYC010000003.1"/>
</dbReference>
<gene>
    <name evidence="4" type="ORF">PZH42_03225</name>
</gene>